<accession>A0AAE0Y1R8</accession>
<reference evidence="1" key="1">
    <citation type="journal article" date="2023" name="G3 (Bethesda)">
        <title>A reference genome for the long-term kleptoplast-retaining sea slug Elysia crispata morphotype clarki.</title>
        <authorList>
            <person name="Eastman K.E."/>
            <person name="Pendleton A.L."/>
            <person name="Shaikh M.A."/>
            <person name="Suttiyut T."/>
            <person name="Ogas R."/>
            <person name="Tomko P."/>
            <person name="Gavelis G."/>
            <person name="Widhalm J.R."/>
            <person name="Wisecaver J.H."/>
        </authorList>
    </citation>
    <scope>NUCLEOTIDE SEQUENCE</scope>
    <source>
        <strain evidence="1">ECLA1</strain>
    </source>
</reference>
<sequence>MSKPQRSVSSHPLGHVSNTALCILLSSRPCLNHSALYPVIQSASQPCLNPVLFSLFPHLRSSIMPLFHDRLLSASCPLFPRRSLRPANSGFYQQAVLCFHVVLSGQRTPASISKLSSVSTSFSQASELRLLAASCPLFPRRSLRPANSGFYQQAVLCFHVVLSGQRTPASSSKLSSVSTSFSQASELRLLAASCPLFPRRSLRPANSELERRAGRM</sequence>
<name>A0AAE0Y1R8_9GAST</name>
<organism evidence="1 2">
    <name type="scientific">Elysia crispata</name>
    <name type="common">lettuce slug</name>
    <dbReference type="NCBI Taxonomy" id="231223"/>
    <lineage>
        <taxon>Eukaryota</taxon>
        <taxon>Metazoa</taxon>
        <taxon>Spiralia</taxon>
        <taxon>Lophotrochozoa</taxon>
        <taxon>Mollusca</taxon>
        <taxon>Gastropoda</taxon>
        <taxon>Heterobranchia</taxon>
        <taxon>Euthyneura</taxon>
        <taxon>Panpulmonata</taxon>
        <taxon>Sacoglossa</taxon>
        <taxon>Placobranchoidea</taxon>
        <taxon>Plakobranchidae</taxon>
        <taxon>Elysia</taxon>
    </lineage>
</organism>
<evidence type="ECO:0000313" key="1">
    <source>
        <dbReference type="EMBL" id="KAK3729425.1"/>
    </source>
</evidence>
<gene>
    <name evidence="1" type="ORF">RRG08_053622</name>
</gene>
<comment type="caution">
    <text evidence="1">The sequence shown here is derived from an EMBL/GenBank/DDBJ whole genome shotgun (WGS) entry which is preliminary data.</text>
</comment>
<protein>
    <submittedName>
        <fullName evidence="1">Uncharacterized protein</fullName>
    </submittedName>
</protein>
<evidence type="ECO:0000313" key="2">
    <source>
        <dbReference type="Proteomes" id="UP001283361"/>
    </source>
</evidence>
<proteinExistence type="predicted"/>
<dbReference type="Proteomes" id="UP001283361">
    <property type="component" value="Unassembled WGS sequence"/>
</dbReference>
<dbReference type="AlphaFoldDB" id="A0AAE0Y1R8"/>
<dbReference type="EMBL" id="JAWDGP010007144">
    <property type="protein sequence ID" value="KAK3729425.1"/>
    <property type="molecule type" value="Genomic_DNA"/>
</dbReference>
<keyword evidence="2" id="KW-1185">Reference proteome</keyword>